<dbReference type="InterPro" id="IPR011043">
    <property type="entry name" value="Gal_Oxase/kelch_b-propeller"/>
</dbReference>
<keyword evidence="3" id="KW-0472">Membrane</keyword>
<keyword evidence="5" id="KW-1185">Reference proteome</keyword>
<feature type="non-terminal residue" evidence="4">
    <location>
        <position position="339"/>
    </location>
</feature>
<dbReference type="EMBL" id="CAJVPQ010012051">
    <property type="protein sequence ID" value="CAG8730036.1"/>
    <property type="molecule type" value="Genomic_DNA"/>
</dbReference>
<protein>
    <submittedName>
        <fullName evidence="4">13465_t:CDS:1</fullName>
    </submittedName>
</protein>
<accession>A0A9N9ICP3</accession>
<proteinExistence type="predicted"/>
<evidence type="ECO:0000313" key="4">
    <source>
        <dbReference type="EMBL" id="CAG8730036.1"/>
    </source>
</evidence>
<organism evidence="4 5">
    <name type="scientific">Funneliformis caledonium</name>
    <dbReference type="NCBI Taxonomy" id="1117310"/>
    <lineage>
        <taxon>Eukaryota</taxon>
        <taxon>Fungi</taxon>
        <taxon>Fungi incertae sedis</taxon>
        <taxon>Mucoromycota</taxon>
        <taxon>Glomeromycotina</taxon>
        <taxon>Glomeromycetes</taxon>
        <taxon>Glomerales</taxon>
        <taxon>Glomeraceae</taxon>
        <taxon>Funneliformis</taxon>
    </lineage>
</organism>
<evidence type="ECO:0000256" key="1">
    <source>
        <dbReference type="ARBA" id="ARBA00022441"/>
    </source>
</evidence>
<comment type="caution">
    <text evidence="4">The sequence shown here is derived from an EMBL/GenBank/DDBJ whole genome shotgun (WGS) entry which is preliminary data.</text>
</comment>
<name>A0A9N9ICP3_9GLOM</name>
<evidence type="ECO:0000256" key="2">
    <source>
        <dbReference type="ARBA" id="ARBA00022737"/>
    </source>
</evidence>
<dbReference type="PANTHER" id="PTHR46093:SF18">
    <property type="entry name" value="FIBRONECTIN TYPE-III DOMAIN-CONTAINING PROTEIN"/>
    <property type="match status" value="1"/>
</dbReference>
<dbReference type="PANTHER" id="PTHR46093">
    <property type="entry name" value="ACYL-COA-BINDING DOMAIN-CONTAINING PROTEIN 5"/>
    <property type="match status" value="1"/>
</dbReference>
<keyword evidence="3" id="KW-0812">Transmembrane</keyword>
<dbReference type="InterPro" id="IPR015915">
    <property type="entry name" value="Kelch-typ_b-propeller"/>
</dbReference>
<keyword evidence="1" id="KW-0880">Kelch repeat</keyword>
<dbReference type="Gene3D" id="2.120.10.80">
    <property type="entry name" value="Kelch-type beta propeller"/>
    <property type="match status" value="2"/>
</dbReference>
<gene>
    <name evidence="4" type="ORF">FCALED_LOCUS14925</name>
</gene>
<feature type="transmembrane region" description="Helical" evidence="3">
    <location>
        <begin position="269"/>
        <end position="298"/>
    </location>
</feature>
<dbReference type="SUPFAM" id="SSF50965">
    <property type="entry name" value="Galactose oxidase, central domain"/>
    <property type="match status" value="1"/>
</dbReference>
<dbReference type="Proteomes" id="UP000789570">
    <property type="component" value="Unassembled WGS sequence"/>
</dbReference>
<dbReference type="AlphaFoldDB" id="A0A9N9ICP3"/>
<evidence type="ECO:0000256" key="3">
    <source>
        <dbReference type="SAM" id="Phobius"/>
    </source>
</evidence>
<dbReference type="Pfam" id="PF24681">
    <property type="entry name" value="Kelch_KLHDC2_KLHL20_DRC7"/>
    <property type="match status" value="1"/>
</dbReference>
<keyword evidence="2" id="KW-0677">Repeat</keyword>
<reference evidence="4" key="1">
    <citation type="submission" date="2021-06" db="EMBL/GenBank/DDBJ databases">
        <authorList>
            <person name="Kallberg Y."/>
            <person name="Tangrot J."/>
            <person name="Rosling A."/>
        </authorList>
    </citation>
    <scope>NUCLEOTIDE SEQUENCE</scope>
    <source>
        <strain evidence="4">UK204</strain>
    </source>
</reference>
<keyword evidence="3" id="KW-1133">Transmembrane helix</keyword>
<evidence type="ECO:0000313" key="5">
    <source>
        <dbReference type="Proteomes" id="UP000789570"/>
    </source>
</evidence>
<dbReference type="OrthoDB" id="432528at2759"/>
<sequence length="339" mass="37647">PMHSAATSVKGGANNKTLFLYGGMPINDETMSLVYAFDTQKNSWSIPKVTGDVTIRKDNLKAIVDDKGLMYLFGGHSSADGNYFNDMLILDTVNLNWKIGSAVNAPSPRSLYGAALLTNHYIVYLGGLSNDKTLVSLKEVYLYDIINDRWNTKITLGKVPSNRSSFSAVLGLYGQQIIIFGGYVGSHESLYVLDLLNFEWYIPNISGTIPSSRHWHKANVIGKYMFISFGAGYDPTIDNDILLLDISNDQEYVWTNIFDPPTDSKSLSVILPISTIIAIVIGSLVGGILISLGSLFLYRWNKNKKELTKSIPKPESEDDIYDQEAIEISTQNMHNHGRE</sequence>